<evidence type="ECO:0000313" key="1">
    <source>
        <dbReference type="EMBL" id="TKR92724.1"/>
    </source>
</evidence>
<dbReference type="EMBL" id="AZBU02000002">
    <property type="protein sequence ID" value="TKR92724.1"/>
    <property type="molecule type" value="Genomic_DNA"/>
</dbReference>
<protein>
    <submittedName>
        <fullName evidence="1">Uncharacterized protein</fullName>
    </submittedName>
</protein>
<evidence type="ECO:0000313" key="2">
    <source>
        <dbReference type="Proteomes" id="UP000298663"/>
    </source>
</evidence>
<sequence length="140" mass="15591">MLGTKRGSGFLPLFTVCDNSETPFRNVESIPVEGEFLLKAKTRSGSQSELCDIRYSVFDIDISIFDIENIIDIQYSTALTISKTSKATETKNDDERQPFVLPILQSECFLVGGASSRLQRQPGSGFGLEVERELGQQQFD</sequence>
<proteinExistence type="predicted"/>
<name>A0A4U5P9Y2_STECR</name>
<reference evidence="1 2" key="2">
    <citation type="journal article" date="2019" name="G3 (Bethesda)">
        <title>Hybrid Assembly of the Genome of the Entomopathogenic Nematode Steinernema carpocapsae Identifies the X-Chromosome.</title>
        <authorList>
            <person name="Serra L."/>
            <person name="Macchietto M."/>
            <person name="Macias-Munoz A."/>
            <person name="McGill C.J."/>
            <person name="Rodriguez I.M."/>
            <person name="Rodriguez B."/>
            <person name="Murad R."/>
            <person name="Mortazavi A."/>
        </authorList>
    </citation>
    <scope>NUCLEOTIDE SEQUENCE [LARGE SCALE GENOMIC DNA]</scope>
    <source>
        <strain evidence="1 2">ALL</strain>
    </source>
</reference>
<accession>A0A4U5P9Y2</accession>
<dbReference type="Proteomes" id="UP000298663">
    <property type="component" value="Unassembled WGS sequence"/>
</dbReference>
<comment type="caution">
    <text evidence="1">The sequence shown here is derived from an EMBL/GenBank/DDBJ whole genome shotgun (WGS) entry which is preliminary data.</text>
</comment>
<reference evidence="1 2" key="1">
    <citation type="journal article" date="2015" name="Genome Biol.">
        <title>Comparative genomics of Steinernema reveals deeply conserved gene regulatory networks.</title>
        <authorList>
            <person name="Dillman A.R."/>
            <person name="Macchietto M."/>
            <person name="Porter C.F."/>
            <person name="Rogers A."/>
            <person name="Williams B."/>
            <person name="Antoshechkin I."/>
            <person name="Lee M.M."/>
            <person name="Goodwin Z."/>
            <person name="Lu X."/>
            <person name="Lewis E.E."/>
            <person name="Goodrich-Blair H."/>
            <person name="Stock S.P."/>
            <person name="Adams B.J."/>
            <person name="Sternberg P.W."/>
            <person name="Mortazavi A."/>
        </authorList>
    </citation>
    <scope>NUCLEOTIDE SEQUENCE [LARGE SCALE GENOMIC DNA]</scope>
    <source>
        <strain evidence="1 2">ALL</strain>
    </source>
</reference>
<keyword evidence="2" id="KW-1185">Reference proteome</keyword>
<dbReference type="AlphaFoldDB" id="A0A4U5P9Y2"/>
<organism evidence="1 2">
    <name type="scientific">Steinernema carpocapsae</name>
    <name type="common">Entomopathogenic nematode</name>
    <dbReference type="NCBI Taxonomy" id="34508"/>
    <lineage>
        <taxon>Eukaryota</taxon>
        <taxon>Metazoa</taxon>
        <taxon>Ecdysozoa</taxon>
        <taxon>Nematoda</taxon>
        <taxon>Chromadorea</taxon>
        <taxon>Rhabditida</taxon>
        <taxon>Tylenchina</taxon>
        <taxon>Panagrolaimomorpha</taxon>
        <taxon>Strongyloidoidea</taxon>
        <taxon>Steinernematidae</taxon>
        <taxon>Steinernema</taxon>
    </lineage>
</organism>
<gene>
    <name evidence="1" type="ORF">L596_007321</name>
</gene>